<dbReference type="PROSITE" id="PS50023">
    <property type="entry name" value="LIM_DOMAIN_2"/>
    <property type="match status" value="3"/>
</dbReference>
<feature type="compositionally biased region" description="Polar residues" evidence="6">
    <location>
        <begin position="223"/>
        <end position="238"/>
    </location>
</feature>
<feature type="compositionally biased region" description="Polar residues" evidence="6">
    <location>
        <begin position="78"/>
        <end position="101"/>
    </location>
</feature>
<feature type="compositionally biased region" description="Polar residues" evidence="6">
    <location>
        <begin position="191"/>
        <end position="206"/>
    </location>
</feature>
<dbReference type="GeneID" id="100368661"/>
<feature type="compositionally biased region" description="Pro residues" evidence="6">
    <location>
        <begin position="248"/>
        <end position="258"/>
    </location>
</feature>
<gene>
    <name evidence="9" type="primary">LOC100368661</name>
</gene>
<feature type="compositionally biased region" description="Pro residues" evidence="6">
    <location>
        <begin position="104"/>
        <end position="121"/>
    </location>
</feature>
<dbReference type="InterPro" id="IPR001781">
    <property type="entry name" value="Znf_LIM"/>
</dbReference>
<keyword evidence="8" id="KW-1185">Reference proteome</keyword>
<keyword evidence="1 5" id="KW-0479">Metal-binding</keyword>
<sequence length="612" mass="66993">MMDVRKGGTQQRLEQQLSSLNVTEPGTVTDTSYSYSYNPPQFQSQPKKFAPVTAPKPKGQKNGRITKSVHPPPPGPESYSQITASMCSQPSAITAVTQHGSQGPLPPAPPRNKGQPPPPPPKPKKHLPYYSNQGLQTYRPAVYHNPAENEDLPPPPPPPEPAEPYHSSHSFPPPPPQDDLPPPPPPAAMTYSYSSRTDTQYSPRQTSASPPPPPPPPPAPPSFDSQPRYSPSHQSYNQPRSPPTSTYAPPPPPPPPPAQVYRPKEPQQQLYESRPQQSPYSHPPASHTPTRDVYQTKPNDMYSPPATQPTATYTPPVNTYQQQPSSKNYQPPASSYHQPTSSYASPSSHTQSSSAYSPSSKPAFQSGPGIHSIPRPTDQPLSKPDKVGTEAEVDALTNLLVQNMEGAVEPDFFGTCGKCNQKVMGEENGCSAMDQIFHIDCFTCVTCNGRLRGKPFYALEGKSYCEECYYATLEKCSVCSHPIMDRILRATGKPYHPACFTCVVCGKSLDGVPFTVDATNQIHCIEDFHKKFAPRCSVCHQPIMPEPGQEETVRIVAMDRSFHVSCYKCEDCGLLLSSEADGRGCFPLDDHILCRDCNARRIQTLTSGISAQ</sequence>
<accession>A0ABM0LUX2</accession>
<dbReference type="Proteomes" id="UP000694865">
    <property type="component" value="Unplaced"/>
</dbReference>
<feature type="domain" description="LIM zinc-binding" evidence="7">
    <location>
        <begin position="474"/>
        <end position="534"/>
    </location>
</feature>
<dbReference type="PANTHER" id="PTHR24207:SF2">
    <property type="entry name" value="ZYX102 PROTEIN"/>
    <property type="match status" value="1"/>
</dbReference>
<dbReference type="CDD" id="cd09350">
    <property type="entry name" value="LIM1_TRIP6"/>
    <property type="match status" value="1"/>
</dbReference>
<dbReference type="SUPFAM" id="SSF57716">
    <property type="entry name" value="Glucocorticoid receptor-like (DNA-binding domain)"/>
    <property type="match status" value="3"/>
</dbReference>
<proteinExistence type="predicted"/>
<name>A0ABM0LUX2_SACKO</name>
<keyword evidence="2" id="KW-0677">Repeat</keyword>
<feature type="region of interest" description="Disordered" evidence="6">
    <location>
        <begin position="1"/>
        <end position="386"/>
    </location>
</feature>
<feature type="compositionally biased region" description="Low complexity" evidence="6">
    <location>
        <begin position="304"/>
        <end position="316"/>
    </location>
</feature>
<evidence type="ECO:0000313" key="9">
    <source>
        <dbReference type="RefSeq" id="XP_006811563.1"/>
    </source>
</evidence>
<evidence type="ECO:0000256" key="4">
    <source>
        <dbReference type="ARBA" id="ARBA00023038"/>
    </source>
</evidence>
<keyword evidence="4 5" id="KW-0440">LIM domain</keyword>
<dbReference type="Pfam" id="PF00412">
    <property type="entry name" value="LIM"/>
    <property type="match status" value="3"/>
</dbReference>
<feature type="compositionally biased region" description="Pro residues" evidence="6">
    <location>
        <begin position="209"/>
        <end position="221"/>
    </location>
</feature>
<dbReference type="SMART" id="SM00132">
    <property type="entry name" value="LIM"/>
    <property type="match status" value="3"/>
</dbReference>
<feature type="compositionally biased region" description="Polar residues" evidence="6">
    <location>
        <begin position="8"/>
        <end position="46"/>
    </location>
</feature>
<feature type="compositionally biased region" description="Pro residues" evidence="6">
    <location>
        <begin position="171"/>
        <end position="187"/>
    </location>
</feature>
<feature type="compositionally biased region" description="Pro residues" evidence="6">
    <location>
        <begin position="152"/>
        <end position="162"/>
    </location>
</feature>
<evidence type="ECO:0000313" key="8">
    <source>
        <dbReference type="Proteomes" id="UP000694865"/>
    </source>
</evidence>
<reference evidence="9" key="1">
    <citation type="submission" date="2025-08" db="UniProtKB">
        <authorList>
            <consortium name="RefSeq"/>
        </authorList>
    </citation>
    <scope>IDENTIFICATION</scope>
    <source>
        <tissue evidence="9">Testes</tissue>
    </source>
</reference>
<feature type="compositionally biased region" description="Low complexity" evidence="6">
    <location>
        <begin position="337"/>
        <end position="360"/>
    </location>
</feature>
<evidence type="ECO:0000259" key="7">
    <source>
        <dbReference type="PROSITE" id="PS50023"/>
    </source>
</evidence>
<feature type="domain" description="LIM zinc-binding" evidence="7">
    <location>
        <begin position="535"/>
        <end position="604"/>
    </location>
</feature>
<dbReference type="Gene3D" id="2.10.110.10">
    <property type="entry name" value="Cysteine Rich Protein"/>
    <property type="match status" value="3"/>
</dbReference>
<feature type="domain" description="LIM zinc-binding" evidence="7">
    <location>
        <begin position="414"/>
        <end position="472"/>
    </location>
</feature>
<protein>
    <submittedName>
        <fullName evidence="9">Lipoma-preferred partner homolog isoform X2</fullName>
    </submittedName>
</protein>
<dbReference type="RefSeq" id="XP_006811563.1">
    <property type="nucleotide sequence ID" value="XM_006811500.1"/>
</dbReference>
<feature type="compositionally biased region" description="Polar residues" evidence="6">
    <location>
        <begin position="266"/>
        <end position="280"/>
    </location>
</feature>
<evidence type="ECO:0000256" key="2">
    <source>
        <dbReference type="ARBA" id="ARBA00022737"/>
    </source>
</evidence>
<evidence type="ECO:0000256" key="6">
    <source>
        <dbReference type="SAM" id="MobiDB-lite"/>
    </source>
</evidence>
<keyword evidence="3 5" id="KW-0862">Zinc</keyword>
<feature type="compositionally biased region" description="Polar residues" evidence="6">
    <location>
        <begin position="317"/>
        <end position="336"/>
    </location>
</feature>
<evidence type="ECO:0000256" key="1">
    <source>
        <dbReference type="ARBA" id="ARBA00022723"/>
    </source>
</evidence>
<evidence type="ECO:0000256" key="3">
    <source>
        <dbReference type="ARBA" id="ARBA00022833"/>
    </source>
</evidence>
<dbReference type="CDD" id="cd09437">
    <property type="entry name" value="LIM3_LPP"/>
    <property type="match status" value="1"/>
</dbReference>
<dbReference type="PANTHER" id="PTHR24207">
    <property type="entry name" value="ZYX102 PROTEIN"/>
    <property type="match status" value="1"/>
</dbReference>
<evidence type="ECO:0000256" key="5">
    <source>
        <dbReference type="PROSITE-ProRule" id="PRU00125"/>
    </source>
</evidence>
<dbReference type="CDD" id="cd09354">
    <property type="entry name" value="LIM2_LPP"/>
    <property type="match status" value="1"/>
</dbReference>
<organism evidence="8 9">
    <name type="scientific">Saccoglossus kowalevskii</name>
    <name type="common">Acorn worm</name>
    <dbReference type="NCBI Taxonomy" id="10224"/>
    <lineage>
        <taxon>Eukaryota</taxon>
        <taxon>Metazoa</taxon>
        <taxon>Hemichordata</taxon>
        <taxon>Enteropneusta</taxon>
        <taxon>Harrimaniidae</taxon>
        <taxon>Saccoglossus</taxon>
    </lineage>
</organism>